<dbReference type="InterPro" id="IPR005475">
    <property type="entry name" value="Transketolase-like_Pyr-bd"/>
</dbReference>
<keyword evidence="4 10" id="KW-0808">Transferase</keyword>
<dbReference type="EMBL" id="JACRTC010000001">
    <property type="protein sequence ID" value="MBC8569595.1"/>
    <property type="molecule type" value="Genomic_DNA"/>
</dbReference>
<dbReference type="SMART" id="SM00861">
    <property type="entry name" value="Transket_pyr"/>
    <property type="match status" value="1"/>
</dbReference>
<proteinExistence type="inferred from homology"/>
<dbReference type="PROSITE" id="PS00801">
    <property type="entry name" value="TRANSKETOLASE_1"/>
    <property type="match status" value="1"/>
</dbReference>
<comment type="similarity">
    <text evidence="2 10">Belongs to the transketolase family. DXPS subfamily.</text>
</comment>
<comment type="cofactor">
    <cofactor evidence="10">
        <name>thiamine diphosphate</name>
        <dbReference type="ChEBI" id="CHEBI:58937"/>
    </cofactor>
    <text evidence="10">Binds 1 thiamine pyrophosphate per subunit.</text>
</comment>
<dbReference type="GO" id="GO:0000287">
    <property type="term" value="F:magnesium ion binding"/>
    <property type="evidence" value="ECO:0007669"/>
    <property type="project" value="UniProtKB-UniRule"/>
</dbReference>
<evidence type="ECO:0000256" key="3">
    <source>
        <dbReference type="ARBA" id="ARBA00011738"/>
    </source>
</evidence>
<dbReference type="NCBIfam" id="TIGR00204">
    <property type="entry name" value="dxs"/>
    <property type="match status" value="1"/>
</dbReference>
<dbReference type="CDD" id="cd02007">
    <property type="entry name" value="TPP_DXS"/>
    <property type="match status" value="1"/>
</dbReference>
<keyword evidence="8 10" id="KW-0786">Thiamine pyrophosphate</keyword>
<evidence type="ECO:0000313" key="13">
    <source>
        <dbReference type="Proteomes" id="UP000660861"/>
    </source>
</evidence>
<dbReference type="EC" id="2.2.1.7" evidence="10"/>
<sequence>MPNYEYLSRIHGPEDLKKLSFSELDLLCAELRARLIEVISQNGGHLASNLGVVELTVAMHKVFDCPKDQFVWDVGHQCYTHKILTHRNERFDTIRKEGGISGFPKRCESDCDSFIAGHSSTSIAVATGLAKANTLKGNDDYVLAVIGDGAMTGGLAYEGLNNAARGNDRIIVILNDNEMSISKNVGALARYLSTIRSNPKYFRAKDRVERGLKAIPVVGTPLRDAVFHSKEALKRALYKTTLFEYFGFTYLGPVNGHNIKNLCEVLQRAKDLARPVLIHVETKKGKGYLFAEKNPGAYHGVSKFDVSTGNPDAAPSMNFSSAFGESLTRLADKDERICAITAAMKYGTGLHKFAAKFPSRFFDVGIAEGYALTFAGGLAAGGMIPVFAVYSSFLQRGFDQILHDLSIERQHVVIGVDRAGVVGDDGETHQGLFDISFLTPIPHMEIYSPYSYQELDFILRHCVAECDGPCAIRYPRGREQVVPELTPQSYEEYTLFAPGAKALVVSYGRLFKDVWYAVEEIRQTKPVAVMKLQKIFPLSDECLQIMGKYEQVIFIEETMEAGCIGEHAAARLQEMRCKTRCHIKAIRDFVPQATVAQALAALGLDRASIKEYIIQRLSD</sequence>
<keyword evidence="6 10" id="KW-0460">Magnesium</keyword>
<evidence type="ECO:0000256" key="4">
    <source>
        <dbReference type="ARBA" id="ARBA00022679"/>
    </source>
</evidence>
<comment type="caution">
    <text evidence="12">The sequence shown here is derived from an EMBL/GenBank/DDBJ whole genome shotgun (WGS) entry which is preliminary data.</text>
</comment>
<dbReference type="GO" id="GO:0008661">
    <property type="term" value="F:1-deoxy-D-xylulose-5-phosphate synthase activity"/>
    <property type="evidence" value="ECO:0007669"/>
    <property type="project" value="UniProtKB-UniRule"/>
</dbReference>
<accession>A0A926IAZ0</accession>
<feature type="domain" description="Transketolase-like pyrimidine-binding" evidence="11">
    <location>
        <begin position="317"/>
        <end position="481"/>
    </location>
</feature>
<comment type="subunit">
    <text evidence="3 10">Homodimer.</text>
</comment>
<feature type="binding site" evidence="10">
    <location>
        <position position="288"/>
    </location>
    <ligand>
        <name>thiamine diphosphate</name>
        <dbReference type="ChEBI" id="CHEBI:58937"/>
    </ligand>
</feature>
<dbReference type="SUPFAM" id="SSF52518">
    <property type="entry name" value="Thiamin diphosphate-binding fold (THDP-binding)"/>
    <property type="match status" value="1"/>
</dbReference>
<evidence type="ECO:0000256" key="6">
    <source>
        <dbReference type="ARBA" id="ARBA00022842"/>
    </source>
</evidence>
<comment type="pathway">
    <text evidence="1 10">Metabolic intermediate biosynthesis; 1-deoxy-D-xylulose 5-phosphate biosynthesis; 1-deoxy-D-xylulose 5-phosphate from D-glyceraldehyde 3-phosphate and pyruvate: step 1/1.</text>
</comment>
<feature type="binding site" evidence="10">
    <location>
        <position position="368"/>
    </location>
    <ligand>
        <name>thiamine diphosphate</name>
        <dbReference type="ChEBI" id="CHEBI:58937"/>
    </ligand>
</feature>
<dbReference type="SUPFAM" id="SSF52922">
    <property type="entry name" value="TK C-terminal domain-like"/>
    <property type="match status" value="1"/>
</dbReference>
<dbReference type="Pfam" id="PF02779">
    <property type="entry name" value="Transket_pyr"/>
    <property type="match status" value="1"/>
</dbReference>
<dbReference type="GO" id="GO:0019288">
    <property type="term" value="P:isopentenyl diphosphate biosynthetic process, methylerythritol 4-phosphate pathway"/>
    <property type="evidence" value="ECO:0007669"/>
    <property type="project" value="TreeGrafter"/>
</dbReference>
<protein>
    <recommendedName>
        <fullName evidence="10">1-deoxy-D-xylulose-5-phosphate synthase</fullName>
        <ecNumber evidence="10">2.2.1.7</ecNumber>
    </recommendedName>
    <alternativeName>
        <fullName evidence="10">1-deoxyxylulose-5-phosphate synthase</fullName>
        <shortName evidence="10">DXP synthase</shortName>
        <shortName evidence="10">DXPS</shortName>
    </alternativeName>
</protein>
<dbReference type="Proteomes" id="UP000660861">
    <property type="component" value="Unassembled WGS sequence"/>
</dbReference>
<evidence type="ECO:0000313" key="12">
    <source>
        <dbReference type="EMBL" id="MBC8569595.1"/>
    </source>
</evidence>
<comment type="catalytic activity">
    <reaction evidence="10">
        <text>D-glyceraldehyde 3-phosphate + pyruvate + H(+) = 1-deoxy-D-xylulose 5-phosphate + CO2</text>
        <dbReference type="Rhea" id="RHEA:12605"/>
        <dbReference type="ChEBI" id="CHEBI:15361"/>
        <dbReference type="ChEBI" id="CHEBI:15378"/>
        <dbReference type="ChEBI" id="CHEBI:16526"/>
        <dbReference type="ChEBI" id="CHEBI:57792"/>
        <dbReference type="ChEBI" id="CHEBI:59776"/>
        <dbReference type="EC" id="2.2.1.7"/>
    </reaction>
</comment>
<dbReference type="PANTHER" id="PTHR43322">
    <property type="entry name" value="1-D-DEOXYXYLULOSE 5-PHOSPHATE SYNTHASE-RELATED"/>
    <property type="match status" value="1"/>
</dbReference>
<dbReference type="PANTHER" id="PTHR43322:SF5">
    <property type="entry name" value="1-DEOXY-D-XYLULOSE-5-PHOSPHATE SYNTHASE, CHLOROPLASTIC"/>
    <property type="match status" value="1"/>
</dbReference>
<dbReference type="Pfam" id="PF02780">
    <property type="entry name" value="Transketolase_C"/>
    <property type="match status" value="1"/>
</dbReference>
<evidence type="ECO:0000256" key="5">
    <source>
        <dbReference type="ARBA" id="ARBA00022723"/>
    </source>
</evidence>
<dbReference type="Gene3D" id="3.40.50.920">
    <property type="match status" value="1"/>
</dbReference>
<dbReference type="InterPro" id="IPR009014">
    <property type="entry name" value="Transketo_C/PFOR_II"/>
</dbReference>
<feature type="binding site" evidence="10">
    <location>
        <position position="76"/>
    </location>
    <ligand>
        <name>thiamine diphosphate</name>
        <dbReference type="ChEBI" id="CHEBI:58937"/>
    </ligand>
</feature>
<comment type="cofactor">
    <cofactor evidence="10">
        <name>Mg(2+)</name>
        <dbReference type="ChEBI" id="CHEBI:18420"/>
    </cofactor>
    <text evidence="10">Binds 1 Mg(2+) ion per subunit.</text>
</comment>
<feature type="binding site" evidence="10">
    <location>
        <begin position="149"/>
        <end position="150"/>
    </location>
    <ligand>
        <name>thiamine diphosphate</name>
        <dbReference type="ChEBI" id="CHEBI:58937"/>
    </ligand>
</feature>
<dbReference type="GO" id="GO:0016114">
    <property type="term" value="P:terpenoid biosynthetic process"/>
    <property type="evidence" value="ECO:0007669"/>
    <property type="project" value="UniProtKB-UniRule"/>
</dbReference>
<dbReference type="InterPro" id="IPR049557">
    <property type="entry name" value="Transketolase_CS"/>
</dbReference>
<evidence type="ECO:0000256" key="2">
    <source>
        <dbReference type="ARBA" id="ARBA00011081"/>
    </source>
</evidence>
<keyword evidence="5 10" id="KW-0479">Metal-binding</keyword>
<evidence type="ECO:0000256" key="7">
    <source>
        <dbReference type="ARBA" id="ARBA00022977"/>
    </source>
</evidence>
<feature type="binding site" evidence="10">
    <location>
        <position position="177"/>
    </location>
    <ligand>
        <name>Mg(2+)</name>
        <dbReference type="ChEBI" id="CHEBI:18420"/>
    </ligand>
</feature>
<keyword evidence="13" id="KW-1185">Reference proteome</keyword>
<reference evidence="12" key="1">
    <citation type="submission" date="2020-08" db="EMBL/GenBank/DDBJ databases">
        <title>Genome public.</title>
        <authorList>
            <person name="Liu C."/>
            <person name="Sun Q."/>
        </authorList>
    </citation>
    <scope>NUCLEOTIDE SEQUENCE</scope>
    <source>
        <strain evidence="12">NSJ-54</strain>
    </source>
</reference>
<dbReference type="AlphaFoldDB" id="A0A926IAZ0"/>
<gene>
    <name evidence="10" type="primary">dxs</name>
    <name evidence="12" type="ORF">H8709_02000</name>
</gene>
<dbReference type="Gene3D" id="3.40.50.970">
    <property type="match status" value="2"/>
</dbReference>
<dbReference type="InterPro" id="IPR033248">
    <property type="entry name" value="Transketolase_C"/>
</dbReference>
<evidence type="ECO:0000259" key="11">
    <source>
        <dbReference type="SMART" id="SM00861"/>
    </source>
</evidence>
<name>A0A926IAZ0_9FIRM</name>
<evidence type="ECO:0000256" key="9">
    <source>
        <dbReference type="ARBA" id="ARBA00023229"/>
    </source>
</evidence>
<dbReference type="HAMAP" id="MF_00315">
    <property type="entry name" value="DXP_synth"/>
    <property type="match status" value="1"/>
</dbReference>
<evidence type="ECO:0000256" key="10">
    <source>
        <dbReference type="HAMAP-Rule" id="MF_00315"/>
    </source>
</evidence>
<evidence type="ECO:0000256" key="8">
    <source>
        <dbReference type="ARBA" id="ARBA00023052"/>
    </source>
</evidence>
<dbReference type="GO" id="GO:0009228">
    <property type="term" value="P:thiamine biosynthetic process"/>
    <property type="evidence" value="ECO:0007669"/>
    <property type="project" value="UniProtKB-UniRule"/>
</dbReference>
<organism evidence="12 13">
    <name type="scientific">Zongyangia hominis</name>
    <dbReference type="NCBI Taxonomy" id="2763677"/>
    <lineage>
        <taxon>Bacteria</taxon>
        <taxon>Bacillati</taxon>
        <taxon>Bacillota</taxon>
        <taxon>Clostridia</taxon>
        <taxon>Eubacteriales</taxon>
        <taxon>Oscillospiraceae</taxon>
        <taxon>Zongyangia</taxon>
    </lineage>
</organism>
<feature type="binding site" evidence="10">
    <location>
        <position position="177"/>
    </location>
    <ligand>
        <name>thiamine diphosphate</name>
        <dbReference type="ChEBI" id="CHEBI:58937"/>
    </ligand>
</feature>
<feature type="binding site" evidence="10">
    <location>
        <position position="148"/>
    </location>
    <ligand>
        <name>Mg(2+)</name>
        <dbReference type="ChEBI" id="CHEBI:18420"/>
    </ligand>
</feature>
<dbReference type="Pfam" id="PF13292">
    <property type="entry name" value="DXP_synthase_N"/>
    <property type="match status" value="1"/>
</dbReference>
<dbReference type="GO" id="GO:0005829">
    <property type="term" value="C:cytosol"/>
    <property type="evidence" value="ECO:0007669"/>
    <property type="project" value="TreeGrafter"/>
</dbReference>
<feature type="binding site" evidence="10">
    <location>
        <begin position="117"/>
        <end position="119"/>
    </location>
    <ligand>
        <name>thiamine diphosphate</name>
        <dbReference type="ChEBI" id="CHEBI:58937"/>
    </ligand>
</feature>
<dbReference type="NCBIfam" id="NF003933">
    <property type="entry name" value="PRK05444.2-2"/>
    <property type="match status" value="1"/>
</dbReference>
<keyword evidence="7 10" id="KW-0784">Thiamine biosynthesis</keyword>
<dbReference type="GO" id="GO:0030976">
    <property type="term" value="F:thiamine pyrophosphate binding"/>
    <property type="evidence" value="ECO:0007669"/>
    <property type="project" value="UniProtKB-UniRule"/>
</dbReference>
<dbReference type="RefSeq" id="WP_262396690.1">
    <property type="nucleotide sequence ID" value="NZ_JACRTC010000001.1"/>
</dbReference>
<keyword evidence="9 10" id="KW-0414">Isoprene biosynthesis</keyword>
<dbReference type="CDD" id="cd07033">
    <property type="entry name" value="TPP_PYR_DXS_TK_like"/>
    <property type="match status" value="1"/>
</dbReference>
<evidence type="ECO:0000256" key="1">
    <source>
        <dbReference type="ARBA" id="ARBA00004980"/>
    </source>
</evidence>
<comment type="function">
    <text evidence="10">Catalyzes the acyloin condensation reaction between C atoms 2 and 3 of pyruvate and glyceraldehyde 3-phosphate to yield 1-deoxy-D-xylulose-5-phosphate (DXP).</text>
</comment>
<dbReference type="InterPro" id="IPR005477">
    <property type="entry name" value="Dxylulose-5-P_synthase"/>
</dbReference>
<dbReference type="InterPro" id="IPR029061">
    <property type="entry name" value="THDP-binding"/>
</dbReference>